<evidence type="ECO:0000256" key="2">
    <source>
        <dbReference type="ARBA" id="ARBA00022448"/>
    </source>
</evidence>
<evidence type="ECO:0000313" key="13">
    <source>
        <dbReference type="Proteomes" id="UP001500307"/>
    </source>
</evidence>
<keyword evidence="5 10" id="KW-1133">Transmembrane helix</keyword>
<evidence type="ECO:0000256" key="5">
    <source>
        <dbReference type="ARBA" id="ARBA00022989"/>
    </source>
</evidence>
<keyword evidence="2 10" id="KW-0813">Transport</keyword>
<comment type="subcellular location">
    <subcellularLocation>
        <location evidence="1 10">Cell membrane</location>
        <topology evidence="1 10">Multi-pass membrane protein</topology>
    </subcellularLocation>
</comment>
<dbReference type="InterPro" id="IPR006153">
    <property type="entry name" value="Cation/H_exchanger_TM"/>
</dbReference>
<keyword evidence="13" id="KW-1185">Reference proteome</keyword>
<dbReference type="EMBL" id="BAABGU010000003">
    <property type="protein sequence ID" value="GAA4564228.1"/>
    <property type="molecule type" value="Genomic_DNA"/>
</dbReference>
<feature type="transmembrane region" description="Helical" evidence="10">
    <location>
        <begin position="342"/>
        <end position="367"/>
    </location>
</feature>
<evidence type="ECO:0000313" key="12">
    <source>
        <dbReference type="EMBL" id="GAA4564228.1"/>
    </source>
</evidence>
<feature type="transmembrane region" description="Helical" evidence="10">
    <location>
        <begin position="54"/>
        <end position="76"/>
    </location>
</feature>
<evidence type="ECO:0000256" key="4">
    <source>
        <dbReference type="ARBA" id="ARBA00022692"/>
    </source>
</evidence>
<keyword evidence="10" id="KW-0050">Antiport</keyword>
<feature type="domain" description="Cation/H+ exchanger transmembrane" evidence="11">
    <location>
        <begin position="12"/>
        <end position="403"/>
    </location>
</feature>
<feature type="transmembrane region" description="Helical" evidence="10">
    <location>
        <begin position="379"/>
        <end position="399"/>
    </location>
</feature>
<dbReference type="Pfam" id="PF00999">
    <property type="entry name" value="Na_H_Exchanger"/>
    <property type="match status" value="1"/>
</dbReference>
<evidence type="ECO:0000256" key="7">
    <source>
        <dbReference type="ARBA" id="ARBA00023065"/>
    </source>
</evidence>
<dbReference type="RefSeq" id="WP_346116516.1">
    <property type="nucleotide sequence ID" value="NZ_BAABGU010000003.1"/>
</dbReference>
<dbReference type="Proteomes" id="UP001500307">
    <property type="component" value="Unassembled WGS sequence"/>
</dbReference>
<keyword evidence="3 10" id="KW-1003">Cell membrane</keyword>
<comment type="similarity">
    <text evidence="10">Belongs to the monovalent cation:proton antiporter 1 (CPA1) transporter (TC 2.A.36) family.</text>
</comment>
<keyword evidence="6 10" id="KW-0915">Sodium</keyword>
<evidence type="ECO:0000256" key="9">
    <source>
        <dbReference type="ARBA" id="ARBA00023201"/>
    </source>
</evidence>
<name>A0ABP8SA79_9ACTN</name>
<keyword evidence="9 10" id="KW-0739">Sodium transport</keyword>
<keyword evidence="7 10" id="KW-0406">Ion transport</keyword>
<feature type="transmembrane region" description="Helical" evidence="10">
    <location>
        <begin position="113"/>
        <end position="136"/>
    </location>
</feature>
<evidence type="ECO:0000256" key="1">
    <source>
        <dbReference type="ARBA" id="ARBA00004651"/>
    </source>
</evidence>
<keyword evidence="8 10" id="KW-0472">Membrane</keyword>
<feature type="transmembrane region" description="Helical" evidence="10">
    <location>
        <begin position="184"/>
        <end position="205"/>
    </location>
</feature>
<evidence type="ECO:0000256" key="10">
    <source>
        <dbReference type="RuleBase" id="RU366002"/>
    </source>
</evidence>
<dbReference type="PANTHER" id="PTHR10110:SF86">
    <property type="entry name" value="SODIUM_HYDROGEN EXCHANGER 7"/>
    <property type="match status" value="1"/>
</dbReference>
<protein>
    <submittedName>
        <fullName evidence="12">Na+/H+ antiporter</fullName>
    </submittedName>
</protein>
<evidence type="ECO:0000256" key="3">
    <source>
        <dbReference type="ARBA" id="ARBA00022475"/>
    </source>
</evidence>
<organism evidence="12 13">
    <name type="scientific">Micromonospora coerulea</name>
    <dbReference type="NCBI Taxonomy" id="47856"/>
    <lineage>
        <taxon>Bacteria</taxon>
        <taxon>Bacillati</taxon>
        <taxon>Actinomycetota</taxon>
        <taxon>Actinomycetes</taxon>
        <taxon>Micromonosporales</taxon>
        <taxon>Micromonosporaceae</taxon>
        <taxon>Micromonospora</taxon>
    </lineage>
</organism>
<dbReference type="InterPro" id="IPR004705">
    <property type="entry name" value="Cation/H_exchanger_CPA1_bac"/>
</dbReference>
<dbReference type="NCBIfam" id="TIGR00831">
    <property type="entry name" value="a_cpa1"/>
    <property type="match status" value="1"/>
</dbReference>
<reference evidence="13" key="1">
    <citation type="journal article" date="2019" name="Int. J. Syst. Evol. Microbiol.">
        <title>The Global Catalogue of Microorganisms (GCM) 10K type strain sequencing project: providing services to taxonomists for standard genome sequencing and annotation.</title>
        <authorList>
            <consortium name="The Broad Institute Genomics Platform"/>
            <consortium name="The Broad Institute Genome Sequencing Center for Infectious Disease"/>
            <person name="Wu L."/>
            <person name="Ma J."/>
        </authorList>
    </citation>
    <scope>NUCLEOTIDE SEQUENCE [LARGE SCALE GENOMIC DNA]</scope>
    <source>
        <strain evidence="13">JCM 3175</strain>
    </source>
</reference>
<dbReference type="Gene3D" id="6.10.140.1330">
    <property type="match status" value="1"/>
</dbReference>
<evidence type="ECO:0000256" key="8">
    <source>
        <dbReference type="ARBA" id="ARBA00023136"/>
    </source>
</evidence>
<feature type="transmembrane region" description="Helical" evidence="10">
    <location>
        <begin position="270"/>
        <end position="287"/>
    </location>
</feature>
<dbReference type="InterPro" id="IPR018422">
    <property type="entry name" value="Cation/H_exchanger_CPA1"/>
</dbReference>
<feature type="transmembrane region" description="Helical" evidence="10">
    <location>
        <begin position="299"/>
        <end position="321"/>
    </location>
</feature>
<feature type="transmembrane region" description="Helical" evidence="10">
    <location>
        <begin position="156"/>
        <end position="177"/>
    </location>
</feature>
<feature type="transmembrane region" description="Helical" evidence="10">
    <location>
        <begin position="27"/>
        <end position="45"/>
    </location>
</feature>
<accession>A0ABP8SA79</accession>
<comment type="function">
    <text evidence="10">Na(+)/H(+) antiporter that extrudes sodium in exchange for external protons.</text>
</comment>
<proteinExistence type="inferred from homology"/>
<evidence type="ECO:0000256" key="6">
    <source>
        <dbReference type="ARBA" id="ARBA00023053"/>
    </source>
</evidence>
<evidence type="ECO:0000259" key="11">
    <source>
        <dbReference type="Pfam" id="PF00999"/>
    </source>
</evidence>
<gene>
    <name evidence="12" type="ORF">GCM10023176_09840</name>
</gene>
<keyword evidence="4 10" id="KW-0812">Transmembrane</keyword>
<sequence length="526" mass="56198">MEALFEVVVFLAIATFGAALARRLGLLAPILLVVLGLALSFLPFFPQVRLNPELVLVGILPPLLYVAALETSVPAFRLNLRSILLLAVGLVLFTAFVVGTVVHLLLPQVPYSICLALGAVVAPPDAVAATAVARRVGLPRRIVTILEGESLINDATALVLLRVAVAAAIAATGGVGVDYVAREVLVATGGGILVGLLGVVVFGYLHKHTTDAVLDNALSLIVPFAVVFAAEEIHASGVVAVVVTGLGIGHKLPLLMSAASRLQVAAFWRLIRFLLEGLVFLLVGLQLREVVRDLDEPFGFLAGITAAVLAAVFLTRFVWLFPATYLARLVPRVRRRDPAPPLQVPIILGWAGMRGVVTLAAALALPLTLAGGRPYPRQLFIWLAFAVIVVTLVAQGATLPAVARRLKLPADDPVQDALSAAAVQQEASRAARERLDALADGAPPAVVERLRGLVQSRTNLAWERLGGAERETPSQAYGRLRQEMIDAEREVYRAARDSGRIPEEVLVRAYRDLDLEESLLRQEADE</sequence>
<dbReference type="PANTHER" id="PTHR10110">
    <property type="entry name" value="SODIUM/HYDROGEN EXCHANGER"/>
    <property type="match status" value="1"/>
</dbReference>
<feature type="transmembrane region" description="Helical" evidence="10">
    <location>
        <begin position="82"/>
        <end position="106"/>
    </location>
</feature>
<comment type="caution">
    <text evidence="12">The sequence shown here is derived from an EMBL/GenBank/DDBJ whole genome shotgun (WGS) entry which is preliminary data.</text>
</comment>
<feature type="transmembrane region" description="Helical" evidence="10">
    <location>
        <begin position="217"/>
        <end position="249"/>
    </location>
</feature>